<feature type="chain" id="PRO_5046938257" evidence="1">
    <location>
        <begin position="20"/>
        <end position="301"/>
    </location>
</feature>
<dbReference type="EMBL" id="JAERPS020000005">
    <property type="protein sequence ID" value="MBZ9612893.1"/>
    <property type="molecule type" value="Genomic_DNA"/>
</dbReference>
<dbReference type="Pfam" id="PF00149">
    <property type="entry name" value="Metallophos"/>
    <property type="match status" value="1"/>
</dbReference>
<keyword evidence="1" id="KW-0732">Signal</keyword>
<dbReference type="InterPro" id="IPR004843">
    <property type="entry name" value="Calcineurin-like_PHP"/>
</dbReference>
<protein>
    <submittedName>
        <fullName evidence="3">Metallophosphoesterase</fullName>
    </submittedName>
</protein>
<evidence type="ECO:0000256" key="1">
    <source>
        <dbReference type="SAM" id="SignalP"/>
    </source>
</evidence>
<proteinExistence type="predicted"/>
<evidence type="ECO:0000313" key="4">
    <source>
        <dbReference type="Proteomes" id="UP000663814"/>
    </source>
</evidence>
<dbReference type="Gene3D" id="3.60.21.10">
    <property type="match status" value="1"/>
</dbReference>
<dbReference type="RefSeq" id="WP_205312372.1">
    <property type="nucleotide sequence ID" value="NZ_JAERPS020000005.1"/>
</dbReference>
<dbReference type="Proteomes" id="UP000663814">
    <property type="component" value="Unassembled WGS sequence"/>
</dbReference>
<evidence type="ECO:0000313" key="3">
    <source>
        <dbReference type="EMBL" id="MBZ9612893.1"/>
    </source>
</evidence>
<sequence length="301" mass="32999">MKLINTLCQALLLSTALLACSPAETTKTDQTTAAATENVVLRFAVLGDAEPKPEPQFPNMAAAVADINRLATQTKLDFIIGVGDIAHKGTLVQYDNATPVLQQLTLPFYPIMGNEEHGSTVERFMQYANSWNNGKITLDSPSYVLEFDTVALVLASPDHGRDFNDNGISWMLNQLKQLQPKPVLLIVHGAQAGVYPENAEKGIHHPGFADVIAQPNLAAVISGDLHMDMNRVQHSKQLGEVHYLHIPALERTKIPDETQHSAMFRVFSLSSDGLMQVDTYQTGNATALARHAYQFSITQNK</sequence>
<feature type="signal peptide" evidence="1">
    <location>
        <begin position="1"/>
        <end position="19"/>
    </location>
</feature>
<reference evidence="3 4" key="2">
    <citation type="submission" date="2021-08" db="EMBL/GenBank/DDBJ databases">
        <title>Rheinheimera aquimaris sp. nov., isolated from seawater of the East Sea in Korea.</title>
        <authorList>
            <person name="Kim K.H."/>
            <person name="Wenting R."/>
            <person name="Kim K.R."/>
            <person name="Jeon C.O."/>
        </authorList>
    </citation>
    <scope>NUCLEOTIDE SEQUENCE [LARGE SCALE GENOMIC DNA]</scope>
    <source>
        <strain evidence="3 4">MA-13</strain>
    </source>
</reference>
<feature type="domain" description="Calcineurin-like phosphoesterase" evidence="2">
    <location>
        <begin position="41"/>
        <end position="227"/>
    </location>
</feature>
<dbReference type="InterPro" id="IPR029052">
    <property type="entry name" value="Metallo-depent_PP-like"/>
</dbReference>
<evidence type="ECO:0000259" key="2">
    <source>
        <dbReference type="Pfam" id="PF00149"/>
    </source>
</evidence>
<reference evidence="3 4" key="1">
    <citation type="submission" date="2020-12" db="EMBL/GenBank/DDBJ databases">
        <authorList>
            <person name="Ruan W."/>
            <person name="Khan S.A."/>
            <person name="Jeon C.O."/>
        </authorList>
    </citation>
    <scope>NUCLEOTIDE SEQUENCE [LARGE SCALE GENOMIC DNA]</scope>
    <source>
        <strain evidence="3 4">MA-13</strain>
    </source>
</reference>
<comment type="caution">
    <text evidence="3">The sequence shown here is derived from an EMBL/GenBank/DDBJ whole genome shotgun (WGS) entry which is preliminary data.</text>
</comment>
<keyword evidence="4" id="KW-1185">Reference proteome</keyword>
<accession>A0ABS7XBG0</accession>
<organism evidence="3 4">
    <name type="scientific">Rheinheimera maricola</name>
    <dbReference type="NCBI Taxonomy" id="2793282"/>
    <lineage>
        <taxon>Bacteria</taxon>
        <taxon>Pseudomonadati</taxon>
        <taxon>Pseudomonadota</taxon>
        <taxon>Gammaproteobacteria</taxon>
        <taxon>Chromatiales</taxon>
        <taxon>Chromatiaceae</taxon>
        <taxon>Rheinheimera</taxon>
    </lineage>
</organism>
<dbReference type="PROSITE" id="PS51257">
    <property type="entry name" value="PROKAR_LIPOPROTEIN"/>
    <property type="match status" value="1"/>
</dbReference>
<gene>
    <name evidence="3" type="ORF">I4W93_014985</name>
</gene>
<name>A0ABS7XBG0_9GAMM</name>
<dbReference type="SUPFAM" id="SSF56300">
    <property type="entry name" value="Metallo-dependent phosphatases"/>
    <property type="match status" value="1"/>
</dbReference>